<gene>
    <name evidence="1" type="ORF">L9S41_04365</name>
</gene>
<sequence>MKKEEVPQDAGILGPWREVFYALDEQGRYVLVPSVGWDPANVANIQAWEVIAEDMGRAIQAVRDGEASPLAFHMARCQMDAALLSRYAQIAPWRVKRHLRPKVYAKLKPDIRLRYARIFGMEAEALDYVPAEVALPVQISEKSRD</sequence>
<keyword evidence="2" id="KW-1185">Reference proteome</keyword>
<evidence type="ECO:0000313" key="1">
    <source>
        <dbReference type="EMBL" id="UWZ80637.1"/>
    </source>
</evidence>
<organism evidence="1 2">
    <name type="scientific">Geoalkalibacter halelectricus</name>
    <dbReference type="NCBI Taxonomy" id="2847045"/>
    <lineage>
        <taxon>Bacteria</taxon>
        <taxon>Pseudomonadati</taxon>
        <taxon>Thermodesulfobacteriota</taxon>
        <taxon>Desulfuromonadia</taxon>
        <taxon>Desulfuromonadales</taxon>
        <taxon>Geoalkalibacteraceae</taxon>
        <taxon>Geoalkalibacter</taxon>
    </lineage>
</organism>
<protein>
    <submittedName>
        <fullName evidence="1">Uncharacterized protein</fullName>
    </submittedName>
</protein>
<evidence type="ECO:0000313" key="2">
    <source>
        <dbReference type="Proteomes" id="UP001060414"/>
    </source>
</evidence>
<name>A0ABY5ZNB6_9BACT</name>
<accession>A0ABY5ZNB6</accession>
<dbReference type="RefSeq" id="WP_260748995.1">
    <property type="nucleotide sequence ID" value="NZ_CP092109.1"/>
</dbReference>
<reference evidence="1" key="1">
    <citation type="journal article" date="2022" name="Environ. Microbiol.">
        <title>Geoalkalibacter halelectricus SAP #1 sp. nov. possessing extracellular electron transfer and mineral#reducing capabilities from a haloalkaline environment.</title>
        <authorList>
            <person name="Yadav S."/>
            <person name="Singh R."/>
            <person name="Sundharam S.S."/>
            <person name="Chaudhary S."/>
            <person name="Krishnamurthi S."/>
            <person name="Patil S.A."/>
        </authorList>
    </citation>
    <scope>NUCLEOTIDE SEQUENCE</scope>
    <source>
        <strain evidence="1">SAP-1</strain>
    </source>
</reference>
<dbReference type="EMBL" id="CP092109">
    <property type="protein sequence ID" value="UWZ80637.1"/>
    <property type="molecule type" value="Genomic_DNA"/>
</dbReference>
<proteinExistence type="predicted"/>
<dbReference type="Proteomes" id="UP001060414">
    <property type="component" value="Chromosome"/>
</dbReference>